<evidence type="ECO:0000313" key="3">
    <source>
        <dbReference type="Proteomes" id="UP000000582"/>
    </source>
</evidence>
<dbReference type="DNASU" id="3343611"/>
<dbReference type="KEGG" id="cgb:cg1892"/>
<dbReference type="EMBL" id="BA000036">
    <property type="protein sequence ID" value="BAB99070.1"/>
    <property type="molecule type" value="Genomic_DNA"/>
</dbReference>
<dbReference type="PATRIC" id="fig|196627.13.peg.1637"/>
<dbReference type="InterPro" id="IPR029058">
    <property type="entry name" value="AB_hydrolase_fold"/>
</dbReference>
<dbReference type="SUPFAM" id="SSF53474">
    <property type="entry name" value="alpha/beta-Hydrolases"/>
    <property type="match status" value="1"/>
</dbReference>
<dbReference type="HOGENOM" id="CLU_2192587_0_0_11"/>
<accession>Q6M4V0</accession>
<gene>
    <name evidence="2" type="ordered locus">Cgl1677</name>
</gene>
<keyword evidence="3" id="KW-1185">Reference proteome</keyword>
<dbReference type="InterPro" id="IPR010427">
    <property type="entry name" value="DUF1023"/>
</dbReference>
<evidence type="ECO:0000313" key="2">
    <source>
        <dbReference type="EMBL" id="BAB99070.1"/>
    </source>
</evidence>
<dbReference type="AlphaFoldDB" id="Q8NPY4"/>
<name>Q8NPY4_CORGL</name>
<dbReference type="Gene3D" id="3.40.50.1820">
    <property type="entry name" value="alpha/beta hydrolase"/>
    <property type="match status" value="1"/>
</dbReference>
<feature type="domain" description="DUF1023" evidence="1">
    <location>
        <begin position="32"/>
        <end position="112"/>
    </location>
</feature>
<dbReference type="Proteomes" id="UP000000582">
    <property type="component" value="Chromosome"/>
</dbReference>
<dbReference type="BioCyc" id="CORYNE:G18NG-11269-MONOMER"/>
<evidence type="ECO:0000259" key="1">
    <source>
        <dbReference type="Pfam" id="PF06259"/>
    </source>
</evidence>
<dbReference type="KEGG" id="cgl:Cgl1677"/>
<dbReference type="Pfam" id="PF06259">
    <property type="entry name" value="Abhydrolase_8"/>
    <property type="match status" value="1"/>
</dbReference>
<dbReference type="OrthoDB" id="5969911at2"/>
<protein>
    <recommendedName>
        <fullName evidence="1">DUF1023 domain-containing protein</fullName>
    </recommendedName>
</protein>
<organism evidence="2 3">
    <name type="scientific">Corynebacterium glutamicum (strain ATCC 13032 / DSM 20300 / JCM 1318 / BCRC 11384 / CCUG 27702 / LMG 3730 / NBRC 12168 / NCIMB 10025 / NRRL B-2784 / 534)</name>
    <dbReference type="NCBI Taxonomy" id="196627"/>
    <lineage>
        <taxon>Bacteria</taxon>
        <taxon>Bacillati</taxon>
        <taxon>Actinomycetota</taxon>
        <taxon>Actinomycetes</taxon>
        <taxon>Mycobacteriales</taxon>
        <taxon>Corynebacteriaceae</taxon>
        <taxon>Corynebacterium</taxon>
    </lineage>
</organism>
<proteinExistence type="predicted"/>
<sequence>MSPAYLCARPRTRASVTFRPTCGVNLPFHADRARTVSTSTNSATVLWLGYQAPNSISTAVSGAVANHAAKDLQKFQTALQSRNPDQRKVVIGYSYGSTVAGKAASSSELDVRARHFRGDGYSIALNNAVEIKG</sequence>
<reference evidence="3" key="1">
    <citation type="journal article" date="2003" name="Appl. Microbiol. Biotechnol.">
        <title>The Corynebacterium glutamicum genome: features and impacts on biotechnological processes.</title>
        <authorList>
            <person name="Ikeda M."/>
            <person name="Nakagawa S."/>
        </authorList>
    </citation>
    <scope>NUCLEOTIDE SEQUENCE [LARGE SCALE GENOMIC DNA]</scope>
    <source>
        <strain evidence="3">ATCC 13032 / DSM 20300 / BCRC 11384 / JCM 1318 / LMG 3730 / NCIMB 10025</strain>
    </source>
</reference>
<accession>Q8NPY4</accession>